<dbReference type="OrthoDB" id="8016467at2759"/>
<dbReference type="AlphaFoldDB" id="A0A6P8X9D8"/>
<dbReference type="InterPro" id="IPR031720">
    <property type="entry name" value="DUF4728"/>
</dbReference>
<organism evidence="2 3">
    <name type="scientific">Drosophila albomicans</name>
    <name type="common">Fruit fly</name>
    <dbReference type="NCBI Taxonomy" id="7291"/>
    <lineage>
        <taxon>Eukaryota</taxon>
        <taxon>Metazoa</taxon>
        <taxon>Ecdysozoa</taxon>
        <taxon>Arthropoda</taxon>
        <taxon>Hexapoda</taxon>
        <taxon>Insecta</taxon>
        <taxon>Pterygota</taxon>
        <taxon>Neoptera</taxon>
        <taxon>Endopterygota</taxon>
        <taxon>Diptera</taxon>
        <taxon>Brachycera</taxon>
        <taxon>Muscomorpha</taxon>
        <taxon>Ephydroidea</taxon>
        <taxon>Drosophilidae</taxon>
        <taxon>Drosophila</taxon>
    </lineage>
</organism>
<feature type="transmembrane region" description="Helical" evidence="1">
    <location>
        <begin position="133"/>
        <end position="153"/>
    </location>
</feature>
<feature type="transmembrane region" description="Helical" evidence="1">
    <location>
        <begin position="95"/>
        <end position="121"/>
    </location>
</feature>
<feature type="transmembrane region" description="Helical" evidence="1">
    <location>
        <begin position="44"/>
        <end position="66"/>
    </location>
</feature>
<evidence type="ECO:0000256" key="1">
    <source>
        <dbReference type="SAM" id="Phobius"/>
    </source>
</evidence>
<gene>
    <name evidence="3" type="primary">LOC117570409</name>
</gene>
<accession>A0A6P8X9D8</accession>
<dbReference type="Pfam" id="PF15860">
    <property type="entry name" value="DUF4728"/>
    <property type="match status" value="1"/>
</dbReference>
<evidence type="ECO:0000313" key="2">
    <source>
        <dbReference type="Proteomes" id="UP000515160"/>
    </source>
</evidence>
<name>A0A6P8X9D8_DROAB</name>
<protein>
    <submittedName>
        <fullName evidence="3">Uncharacterized protein LOC117570409</fullName>
    </submittedName>
</protein>
<sequence>MSAKAKATTEAAAAAKAAATAQSAAEACGSSIAYVQCQNLKYNAIIIGWLGVIIASVIVFSSMMIINMQTDVELLIKNLLLNHATDKEQQFLMNLLAAFSTVAYGLSLINLGVSLLLLIGVARDSSSLLYPWLIYHGVMFGFGLYLGVFYAMAGLFIDLSSFLMCLLVFALILVIYYKIYHEVFTLFRVMQQQLHCSPLYSQDAEQAWAASLPYPRIYMPHMPLKR</sequence>
<proteinExistence type="predicted"/>
<keyword evidence="1" id="KW-0812">Transmembrane</keyword>
<keyword evidence="1" id="KW-1133">Transmembrane helix</keyword>
<keyword evidence="2" id="KW-1185">Reference proteome</keyword>
<reference evidence="3" key="1">
    <citation type="submission" date="2025-08" db="UniProtKB">
        <authorList>
            <consortium name="RefSeq"/>
        </authorList>
    </citation>
    <scope>IDENTIFICATION</scope>
    <source>
        <strain evidence="3">15112-1751.03</strain>
        <tissue evidence="3">Whole Adult</tissue>
    </source>
</reference>
<evidence type="ECO:0000313" key="3">
    <source>
        <dbReference type="RefSeq" id="XP_034107925.1"/>
    </source>
</evidence>
<dbReference type="Proteomes" id="UP000515160">
    <property type="component" value="Chromosome 3"/>
</dbReference>
<dbReference type="RefSeq" id="XP_034107925.1">
    <property type="nucleotide sequence ID" value="XM_034252034.2"/>
</dbReference>
<feature type="transmembrane region" description="Helical" evidence="1">
    <location>
        <begin position="159"/>
        <end position="180"/>
    </location>
</feature>
<dbReference type="GeneID" id="117570409"/>
<keyword evidence="1" id="KW-0472">Membrane</keyword>